<dbReference type="Proteomes" id="UP000012960">
    <property type="component" value="Unplaced"/>
</dbReference>
<dbReference type="InParanoid" id="A0A804J3D9"/>
<feature type="domain" description="EF-hand" evidence="2">
    <location>
        <begin position="1"/>
        <end position="27"/>
    </location>
</feature>
<reference evidence="3" key="1">
    <citation type="submission" date="2021-05" db="UniProtKB">
        <authorList>
            <consortium name="EnsemblPlants"/>
        </authorList>
    </citation>
    <scope>IDENTIFICATION</scope>
    <source>
        <strain evidence="3">subsp. malaccensis</strain>
    </source>
</reference>
<dbReference type="EnsemblPlants" id="Ma05_t11650.1">
    <property type="protein sequence ID" value="Ma05_p11650.1"/>
    <property type="gene ID" value="Ma05_g11650"/>
</dbReference>
<dbReference type="GO" id="GO:0005509">
    <property type="term" value="F:calcium ion binding"/>
    <property type="evidence" value="ECO:0007669"/>
    <property type="project" value="InterPro"/>
</dbReference>
<dbReference type="PROSITE" id="PS00018">
    <property type="entry name" value="EF_HAND_1"/>
    <property type="match status" value="1"/>
</dbReference>
<evidence type="ECO:0000256" key="1">
    <source>
        <dbReference type="ARBA" id="ARBA00022837"/>
    </source>
</evidence>
<evidence type="ECO:0000313" key="3">
    <source>
        <dbReference type="EnsemblPlants" id="Ma05_p11650.1"/>
    </source>
</evidence>
<proteinExistence type="predicted"/>
<sequence length="27" mass="3254">MIELYDENHDGNIDFVEFVRSMEISFC</sequence>
<organism evidence="3 4">
    <name type="scientific">Musa acuminata subsp. malaccensis</name>
    <name type="common">Wild banana</name>
    <name type="synonym">Musa malaccensis</name>
    <dbReference type="NCBI Taxonomy" id="214687"/>
    <lineage>
        <taxon>Eukaryota</taxon>
        <taxon>Viridiplantae</taxon>
        <taxon>Streptophyta</taxon>
        <taxon>Embryophyta</taxon>
        <taxon>Tracheophyta</taxon>
        <taxon>Spermatophyta</taxon>
        <taxon>Magnoliopsida</taxon>
        <taxon>Liliopsida</taxon>
        <taxon>Zingiberales</taxon>
        <taxon>Musaceae</taxon>
        <taxon>Musa</taxon>
    </lineage>
</organism>
<evidence type="ECO:0000259" key="2">
    <source>
        <dbReference type="PROSITE" id="PS50222"/>
    </source>
</evidence>
<dbReference type="PROSITE" id="PS50222">
    <property type="entry name" value="EF_HAND_2"/>
    <property type="match status" value="1"/>
</dbReference>
<dbReference type="Pfam" id="PF00036">
    <property type="entry name" value="EF-hand_1"/>
    <property type="match status" value="1"/>
</dbReference>
<dbReference type="InterPro" id="IPR002048">
    <property type="entry name" value="EF_hand_dom"/>
</dbReference>
<dbReference type="InterPro" id="IPR011992">
    <property type="entry name" value="EF-hand-dom_pair"/>
</dbReference>
<keyword evidence="4" id="KW-1185">Reference proteome</keyword>
<name>A0A804J3D9_MUSAM</name>
<dbReference type="Gramene" id="Ma05_t11650.1">
    <property type="protein sequence ID" value="Ma05_p11650.1"/>
    <property type="gene ID" value="Ma05_g11650"/>
</dbReference>
<protein>
    <recommendedName>
        <fullName evidence="2">EF-hand domain-containing protein</fullName>
    </recommendedName>
</protein>
<accession>A0A804J3D9</accession>
<dbReference type="SUPFAM" id="SSF47473">
    <property type="entry name" value="EF-hand"/>
    <property type="match status" value="1"/>
</dbReference>
<evidence type="ECO:0000313" key="4">
    <source>
        <dbReference type="Proteomes" id="UP000012960"/>
    </source>
</evidence>
<dbReference type="InterPro" id="IPR018247">
    <property type="entry name" value="EF_Hand_1_Ca_BS"/>
</dbReference>
<dbReference type="Gene3D" id="1.10.238.10">
    <property type="entry name" value="EF-hand"/>
    <property type="match status" value="1"/>
</dbReference>
<keyword evidence="1" id="KW-0106">Calcium</keyword>
<dbReference type="AlphaFoldDB" id="A0A804J3D9"/>